<dbReference type="InterPro" id="IPR021139">
    <property type="entry name" value="NYN"/>
</dbReference>
<dbReference type="RefSeq" id="XP_006681051.1">
    <property type="nucleotide sequence ID" value="XM_006680988.1"/>
</dbReference>
<feature type="compositionally biased region" description="Polar residues" evidence="1">
    <location>
        <begin position="24"/>
        <end position="35"/>
    </location>
</feature>
<name>F4P8Y3_BATDJ</name>
<dbReference type="HOGENOM" id="CLU_555457_0_0_1"/>
<evidence type="ECO:0000259" key="2">
    <source>
        <dbReference type="Pfam" id="PF01936"/>
    </source>
</evidence>
<dbReference type="PANTHER" id="PTHR14379">
    <property type="entry name" value="LIMKAIN B LKAP"/>
    <property type="match status" value="1"/>
</dbReference>
<feature type="region of interest" description="Disordered" evidence="1">
    <location>
        <begin position="92"/>
        <end position="126"/>
    </location>
</feature>
<proteinExistence type="predicted"/>
<feature type="compositionally biased region" description="Polar residues" evidence="1">
    <location>
        <begin position="100"/>
        <end position="126"/>
    </location>
</feature>
<dbReference type="GO" id="GO:1905762">
    <property type="term" value="F:CCR4-NOT complex binding"/>
    <property type="evidence" value="ECO:0000318"/>
    <property type="project" value="GO_Central"/>
</dbReference>
<organism evidence="3 4">
    <name type="scientific">Batrachochytrium dendrobatidis (strain JAM81 / FGSC 10211)</name>
    <name type="common">Frog chytrid fungus</name>
    <dbReference type="NCBI Taxonomy" id="684364"/>
    <lineage>
        <taxon>Eukaryota</taxon>
        <taxon>Fungi</taxon>
        <taxon>Fungi incertae sedis</taxon>
        <taxon>Chytridiomycota</taxon>
        <taxon>Chytridiomycota incertae sedis</taxon>
        <taxon>Chytridiomycetes</taxon>
        <taxon>Rhizophydiales</taxon>
        <taxon>Rhizophydiales incertae sedis</taxon>
        <taxon>Batrachochytrium</taxon>
    </lineage>
</organism>
<feature type="domain" description="NYN" evidence="2">
    <location>
        <begin position="153"/>
        <end position="285"/>
    </location>
</feature>
<dbReference type="GO" id="GO:0005737">
    <property type="term" value="C:cytoplasm"/>
    <property type="evidence" value="ECO:0000318"/>
    <property type="project" value="GO_Central"/>
</dbReference>
<dbReference type="GO" id="GO:0010468">
    <property type="term" value="P:regulation of gene expression"/>
    <property type="evidence" value="ECO:0007669"/>
    <property type="project" value="InterPro"/>
</dbReference>
<accession>F4P8Y3</accession>
<evidence type="ECO:0000313" key="3">
    <source>
        <dbReference type="EMBL" id="EGF78082.1"/>
    </source>
</evidence>
<gene>
    <name evidence="3" type="ORF">BATDEDRAFT_26780</name>
</gene>
<dbReference type="InterPro" id="IPR024768">
    <property type="entry name" value="Marf1"/>
</dbReference>
<dbReference type="STRING" id="684364.F4P8Y3"/>
<evidence type="ECO:0000313" key="4">
    <source>
        <dbReference type="Proteomes" id="UP000007241"/>
    </source>
</evidence>
<dbReference type="GO" id="GO:0005777">
    <property type="term" value="C:peroxisome"/>
    <property type="evidence" value="ECO:0007669"/>
    <property type="project" value="InterPro"/>
</dbReference>
<dbReference type="InParanoid" id="F4P8Y3"/>
<dbReference type="EMBL" id="GL882889">
    <property type="protein sequence ID" value="EGF78082.1"/>
    <property type="molecule type" value="Genomic_DNA"/>
</dbReference>
<evidence type="ECO:0000256" key="1">
    <source>
        <dbReference type="SAM" id="MobiDB-lite"/>
    </source>
</evidence>
<dbReference type="Gene3D" id="3.40.50.1010">
    <property type="entry name" value="5'-nuclease"/>
    <property type="match status" value="1"/>
</dbReference>
<dbReference type="OrthoDB" id="549353at2759"/>
<dbReference type="GO" id="GO:0004540">
    <property type="term" value="F:RNA nuclease activity"/>
    <property type="evidence" value="ECO:0007669"/>
    <property type="project" value="InterPro"/>
</dbReference>
<dbReference type="Pfam" id="PF01936">
    <property type="entry name" value="NYN"/>
    <property type="match status" value="1"/>
</dbReference>
<dbReference type="AlphaFoldDB" id="F4P8Y3"/>
<dbReference type="GeneID" id="18239134"/>
<keyword evidence="4" id="KW-1185">Reference proteome</keyword>
<protein>
    <recommendedName>
        <fullName evidence="2">NYN domain-containing protein</fullName>
    </recommendedName>
</protein>
<dbReference type="Proteomes" id="UP000007241">
    <property type="component" value="Unassembled WGS sequence"/>
</dbReference>
<feature type="compositionally biased region" description="Polar residues" evidence="1">
    <location>
        <begin position="1"/>
        <end position="17"/>
    </location>
</feature>
<feature type="region of interest" description="Disordered" evidence="1">
    <location>
        <begin position="1"/>
        <end position="48"/>
    </location>
</feature>
<reference evidence="3 4" key="1">
    <citation type="submission" date="2009-12" db="EMBL/GenBank/DDBJ databases">
        <title>The draft genome of Batrachochytrium dendrobatidis.</title>
        <authorList>
            <consortium name="US DOE Joint Genome Institute (JGI-PGF)"/>
            <person name="Kuo A."/>
            <person name="Salamov A."/>
            <person name="Schmutz J."/>
            <person name="Lucas S."/>
            <person name="Pitluck S."/>
            <person name="Rosenblum E."/>
            <person name="Stajich J."/>
            <person name="Eisen M."/>
            <person name="Grigoriev I.V."/>
        </authorList>
    </citation>
    <scope>NUCLEOTIDE SEQUENCE [LARGE SCALE GENOMIC DNA]</scope>
    <source>
        <strain evidence="4">JAM81 / FGSC 10211</strain>
    </source>
</reference>
<dbReference type="PANTHER" id="PTHR14379:SF3">
    <property type="entry name" value="MEIOSIS REGULATOR AND MRNA STABILITY FACTOR 1"/>
    <property type="match status" value="1"/>
</dbReference>
<sequence length="491" mass="54286">MKSNTSQHQLSQTTYASDTHKDTNQSTTTWPISHETSTDHETHSNPSYTFVEPIKTDSVAYIPLMDVSPKCHESDFQDDNCPLIFSTHTGTDLDEATSAGDGTSNSRVSPDTATSSASPGTQSSIPHTIQCTHKCTDNNGACFRNSTQHIPSVAIFWDFENCAPPAAVPGYVAVQNIRKSLRQFGPIAYLEVRETFIKSMRSELQSSGCSVIDTPHNGRKDAADKMIMVDMLSYIIDTPAPATIVLISGDRDFLYALAVLQNRGYNVVLIVPNRGASPILRAQASIVLEWRYDIFDEQVVAQMQRDRDEATMRVSNLARSTSQLMAAGGSFENLVCNNGNTGWKSDFGSMGYEKRTAAPLNIHVATQDTGVEHSSNFEHMQEYENDIPAYSPHAPGYFDALMEILQAAKQSGYLARYYLLTNIYFCHNTWDKVFKPSKAKIASELIARNPMILQRAGVHSMDDFFNMAVEAGLIRIGGIGPGQWMTCIYHS</sequence>
<dbReference type="CDD" id="cd10910">
    <property type="entry name" value="PIN_limkain_b1_N_like"/>
    <property type="match status" value="1"/>
</dbReference>